<dbReference type="PRINTS" id="PR00111">
    <property type="entry name" value="ABHYDROLASE"/>
</dbReference>
<dbReference type="Proteomes" id="UP000539111">
    <property type="component" value="Unassembled WGS sequence"/>
</dbReference>
<evidence type="ECO:0000259" key="1">
    <source>
        <dbReference type="Pfam" id="PF12697"/>
    </source>
</evidence>
<feature type="domain" description="AB hydrolase-1" evidence="1">
    <location>
        <begin position="33"/>
        <end position="268"/>
    </location>
</feature>
<dbReference type="AlphaFoldDB" id="A0A7Z0AAT8"/>
<reference evidence="2 3" key="1">
    <citation type="submission" date="2020-07" db="EMBL/GenBank/DDBJ databases">
        <title>Sequencing the genomes of 1000 actinobacteria strains.</title>
        <authorList>
            <person name="Klenk H.-P."/>
        </authorList>
    </citation>
    <scope>NUCLEOTIDE SEQUENCE [LARGE SCALE GENOMIC DNA]</scope>
    <source>
        <strain evidence="2 3">DSM 26341</strain>
    </source>
</reference>
<dbReference type="InterPro" id="IPR029058">
    <property type="entry name" value="AB_hydrolase_fold"/>
</dbReference>
<keyword evidence="3" id="KW-1185">Reference proteome</keyword>
<evidence type="ECO:0000313" key="2">
    <source>
        <dbReference type="EMBL" id="NYI66238.1"/>
    </source>
</evidence>
<dbReference type="PRINTS" id="PR00412">
    <property type="entry name" value="EPOXHYDRLASE"/>
</dbReference>
<sequence length="282" mass="29531">MTTSQSNQSHAIRYLNRDEGRIAYEVSGSGPLIVGVPGMGDLRSTFQYLMPVLVGAGFRVAVMDLRGHGDSDATFASYDDEAAAGDIAALIAELGGPAVVIGNSMGAGAAVLAAAAAPDTVSGLVLIGPFVRDPHVAPPVKMLMRIAMTPPFARLVWNAYLPSLYAGTKGEGFGEHRRAIMDSMKRRGRATAFSRTTATSHAPVEAVIGRVQSPTLVVMGKLDPDFPDPSVEADWVADAASADAASGQVVMIDDAGHYPQFQRPDLVNPAIIDFVRAVRAGA</sequence>
<dbReference type="EMBL" id="JACBZP010000001">
    <property type="protein sequence ID" value="NYI66238.1"/>
    <property type="molecule type" value="Genomic_DNA"/>
</dbReference>
<accession>A0A7Z0AAT8</accession>
<organism evidence="2 3">
    <name type="scientific">Spelaeicoccus albus</name>
    <dbReference type="NCBI Taxonomy" id="1280376"/>
    <lineage>
        <taxon>Bacteria</taxon>
        <taxon>Bacillati</taxon>
        <taxon>Actinomycetota</taxon>
        <taxon>Actinomycetes</taxon>
        <taxon>Micrococcales</taxon>
        <taxon>Brevibacteriaceae</taxon>
        <taxon>Spelaeicoccus</taxon>
    </lineage>
</organism>
<protein>
    <submittedName>
        <fullName evidence="2">Pimeloyl-ACP methyl ester carboxylesterase</fullName>
    </submittedName>
</protein>
<dbReference type="InterPro" id="IPR000073">
    <property type="entry name" value="AB_hydrolase_1"/>
</dbReference>
<dbReference type="InterPro" id="IPR000639">
    <property type="entry name" value="Epox_hydrolase-like"/>
</dbReference>
<dbReference type="GO" id="GO:0003824">
    <property type="term" value="F:catalytic activity"/>
    <property type="evidence" value="ECO:0007669"/>
    <property type="project" value="InterPro"/>
</dbReference>
<dbReference type="RefSeq" id="WP_179425439.1">
    <property type="nucleotide sequence ID" value="NZ_JACBZP010000001.1"/>
</dbReference>
<comment type="caution">
    <text evidence="2">The sequence shown here is derived from an EMBL/GenBank/DDBJ whole genome shotgun (WGS) entry which is preliminary data.</text>
</comment>
<proteinExistence type="predicted"/>
<dbReference type="Gene3D" id="3.40.50.1820">
    <property type="entry name" value="alpha/beta hydrolase"/>
    <property type="match status" value="1"/>
</dbReference>
<dbReference type="PANTHER" id="PTHR46438">
    <property type="entry name" value="ALPHA/BETA-HYDROLASES SUPERFAMILY PROTEIN"/>
    <property type="match status" value="1"/>
</dbReference>
<name>A0A7Z0AAT8_9MICO</name>
<gene>
    <name evidence="2" type="ORF">BJY26_000544</name>
</gene>
<dbReference type="SUPFAM" id="SSF53474">
    <property type="entry name" value="alpha/beta-Hydrolases"/>
    <property type="match status" value="1"/>
</dbReference>
<dbReference type="Pfam" id="PF12697">
    <property type="entry name" value="Abhydrolase_6"/>
    <property type="match status" value="1"/>
</dbReference>
<evidence type="ECO:0000313" key="3">
    <source>
        <dbReference type="Proteomes" id="UP000539111"/>
    </source>
</evidence>